<feature type="transmembrane region" description="Helical" evidence="12">
    <location>
        <begin position="31"/>
        <end position="55"/>
    </location>
</feature>
<dbReference type="SUPFAM" id="SSF81336">
    <property type="entry name" value="F1F0 ATP synthase subunit A"/>
    <property type="match status" value="1"/>
</dbReference>
<name>K0JA04_9BILA</name>
<comment type="similarity">
    <text evidence="2">Belongs to the ATPase A chain family.</text>
</comment>
<keyword evidence="4" id="KW-0138">CF(0)</keyword>
<dbReference type="AlphaFoldDB" id="K0JA04"/>
<keyword evidence="13" id="KW-0732">Signal</keyword>
<dbReference type="InterPro" id="IPR000568">
    <property type="entry name" value="ATP_synth_F0_asu"/>
</dbReference>
<evidence type="ECO:0000256" key="5">
    <source>
        <dbReference type="ARBA" id="ARBA00022692"/>
    </source>
</evidence>
<dbReference type="GO" id="GO:0015986">
    <property type="term" value="P:proton motive force-driven ATP synthesis"/>
    <property type="evidence" value="ECO:0007669"/>
    <property type="project" value="InterPro"/>
</dbReference>
<gene>
    <name evidence="14" type="primary">ATP6</name>
</gene>
<dbReference type="CDD" id="cd00310">
    <property type="entry name" value="ATP-synt_Fo_a_6"/>
    <property type="match status" value="1"/>
</dbReference>
<evidence type="ECO:0000256" key="10">
    <source>
        <dbReference type="ARBA" id="ARBA00023310"/>
    </source>
</evidence>
<dbReference type="CTD" id="4508"/>
<evidence type="ECO:0000256" key="7">
    <source>
        <dbReference type="ARBA" id="ARBA00022989"/>
    </source>
</evidence>
<dbReference type="GO" id="GO:0045259">
    <property type="term" value="C:proton-transporting ATP synthase complex"/>
    <property type="evidence" value="ECO:0007669"/>
    <property type="project" value="UniProtKB-KW"/>
</dbReference>
<keyword evidence="5 12" id="KW-0812">Transmembrane</keyword>
<dbReference type="Pfam" id="PF00119">
    <property type="entry name" value="ATP-synt_A"/>
    <property type="match status" value="1"/>
</dbReference>
<dbReference type="InterPro" id="IPR035908">
    <property type="entry name" value="F0_ATP_A_sf"/>
</dbReference>
<keyword evidence="14" id="KW-0496">Mitochondrion</keyword>
<evidence type="ECO:0000256" key="12">
    <source>
        <dbReference type="SAM" id="Phobius"/>
    </source>
</evidence>
<dbReference type="GO" id="GO:0005743">
    <property type="term" value="C:mitochondrial inner membrane"/>
    <property type="evidence" value="ECO:0007669"/>
    <property type="project" value="UniProtKB-SubCell"/>
</dbReference>
<evidence type="ECO:0000256" key="9">
    <source>
        <dbReference type="ARBA" id="ARBA00023136"/>
    </source>
</evidence>
<keyword evidence="10" id="KW-0066">ATP synthesis</keyword>
<feature type="chain" id="PRO_5003835233" description="ATP synthase subunit a" evidence="13">
    <location>
        <begin position="22"/>
        <end position="192"/>
    </location>
</feature>
<geneLocation type="mitochondrion" evidence="14"/>
<dbReference type="GeneID" id="14216875"/>
<proteinExistence type="inferred from homology"/>
<accession>K0JA04</accession>
<dbReference type="RefSeq" id="YP_007183127.1">
    <property type="nucleotide sequence ID" value="NC_019805.1"/>
</dbReference>
<comment type="subcellular location">
    <subcellularLocation>
        <location evidence="1">Membrane</location>
        <topology evidence="1">Multi-pass membrane protein</topology>
    </subcellularLocation>
    <subcellularLocation>
        <location evidence="11">Mitochondrion inner membrane</location>
        <topology evidence="11">Multi-pass membrane protein</topology>
    </subcellularLocation>
</comment>
<keyword evidence="3" id="KW-0813">Transport</keyword>
<keyword evidence="9 12" id="KW-0472">Membrane</keyword>
<evidence type="ECO:0000256" key="6">
    <source>
        <dbReference type="ARBA" id="ARBA00022781"/>
    </source>
</evidence>
<feature type="transmembrane region" description="Helical" evidence="12">
    <location>
        <begin position="99"/>
        <end position="123"/>
    </location>
</feature>
<keyword evidence="8" id="KW-0406">Ion transport</keyword>
<organism evidence="14">
    <name type="scientific">Echinorhynchus truttae</name>
    <dbReference type="NCBI Taxonomy" id="185727"/>
    <lineage>
        <taxon>Eukaryota</taxon>
        <taxon>Metazoa</taxon>
        <taxon>Spiralia</taxon>
        <taxon>Lophotrochozoa</taxon>
        <taxon>Acanthocephala</taxon>
        <taxon>Palaeacanthocephala</taxon>
        <taxon>Echinorhynchida</taxon>
        <taxon>Echinorhynchidae</taxon>
        <taxon>Echinorhynchus</taxon>
    </lineage>
</organism>
<dbReference type="EMBL" id="FR856883">
    <property type="protein sequence ID" value="CCA94458.1"/>
    <property type="molecule type" value="Genomic_DNA"/>
</dbReference>
<keyword evidence="6" id="KW-0375">Hydrogen ion transport</keyword>
<evidence type="ECO:0000256" key="11">
    <source>
        <dbReference type="RuleBase" id="RU004450"/>
    </source>
</evidence>
<evidence type="ECO:0000256" key="13">
    <source>
        <dbReference type="SAM" id="SignalP"/>
    </source>
</evidence>
<evidence type="ECO:0000256" key="1">
    <source>
        <dbReference type="ARBA" id="ARBA00004141"/>
    </source>
</evidence>
<keyword evidence="7 12" id="KW-1133">Transmembrane helix</keyword>
<evidence type="ECO:0000256" key="8">
    <source>
        <dbReference type="ARBA" id="ARBA00023065"/>
    </source>
</evidence>
<evidence type="ECO:0000256" key="4">
    <source>
        <dbReference type="ARBA" id="ARBA00022547"/>
    </source>
</evidence>
<dbReference type="GO" id="GO:0015078">
    <property type="term" value="F:proton transmembrane transporter activity"/>
    <property type="evidence" value="ECO:0007669"/>
    <property type="project" value="InterPro"/>
</dbReference>
<dbReference type="Gene3D" id="1.20.120.220">
    <property type="entry name" value="ATP synthase, F0 complex, subunit A"/>
    <property type="match status" value="1"/>
</dbReference>
<evidence type="ECO:0000256" key="2">
    <source>
        <dbReference type="ARBA" id="ARBA00006810"/>
    </source>
</evidence>
<protein>
    <recommendedName>
        <fullName evidence="11">ATP synthase subunit a</fullName>
    </recommendedName>
</protein>
<feature type="transmembrane region" description="Helical" evidence="12">
    <location>
        <begin position="170"/>
        <end position="191"/>
    </location>
</feature>
<dbReference type="PRINTS" id="PR00123">
    <property type="entry name" value="ATPASEA"/>
</dbReference>
<evidence type="ECO:0000256" key="3">
    <source>
        <dbReference type="ARBA" id="ARBA00022448"/>
    </source>
</evidence>
<feature type="signal peptide" evidence="13">
    <location>
        <begin position="1"/>
        <end position="21"/>
    </location>
</feature>
<feature type="transmembrane region" description="Helical" evidence="12">
    <location>
        <begin position="144"/>
        <end position="164"/>
    </location>
</feature>
<sequence length="192" mass="20084">MTTFFCSVITLVCCCLFGGIAGCLSGSSAWGLIRVLGCSLLGAGLGCLSVAFVWLSSNVSGLVVGTGYSMGYGLVMIVGLSMWVWGVVLTVYYKNLCSYISHFAIVGVSGILGLILPVLELFSVAIRPLTLSVRLATNISSGHVMLLMLALFSSGGFLGLLLLVSSVVLVMLEFLVGVLQAAIFSMLVATYM</sequence>
<feature type="transmembrane region" description="Helical" evidence="12">
    <location>
        <begin position="67"/>
        <end position="93"/>
    </location>
</feature>
<evidence type="ECO:0000313" key="14">
    <source>
        <dbReference type="EMBL" id="CCA94458.1"/>
    </source>
</evidence>
<reference evidence="14" key="1">
    <citation type="journal article" date="2013" name="Mol. Phylogenet. Evol.">
        <title>Phylogenetic analyses of endoparasitic Acanthocephala based on mitochondrial genomes suggest secondary loss of sensory organs.</title>
        <authorList>
            <person name="Weber M."/>
            <person name="Wey-Fabrizius A.R."/>
            <person name="Podsiadlowski L."/>
            <person name="Witek A."/>
            <person name="Schill R.O."/>
            <person name="Sugar L."/>
            <person name="Herlyn H."/>
            <person name="Hankeln T."/>
        </authorList>
    </citation>
    <scope>NUCLEOTIDE SEQUENCE</scope>
</reference>